<name>A0A9N9GV15_9GLOM</name>
<keyword evidence="2" id="KW-0813">Transport</keyword>
<evidence type="ECO:0000256" key="7">
    <source>
        <dbReference type="ARBA" id="ARBA00023136"/>
    </source>
</evidence>
<proteinExistence type="predicted"/>
<protein>
    <submittedName>
        <fullName evidence="9">9453_t:CDS:1</fullName>
    </submittedName>
</protein>
<keyword evidence="10" id="KW-1185">Reference proteome</keyword>
<dbReference type="OrthoDB" id="1368at2759"/>
<evidence type="ECO:0000256" key="6">
    <source>
        <dbReference type="ARBA" id="ARBA00023065"/>
    </source>
</evidence>
<comment type="caution">
    <text evidence="9">The sequence shown here is derived from an EMBL/GenBank/DDBJ whole genome shotgun (WGS) entry which is preliminary data.</text>
</comment>
<evidence type="ECO:0000313" key="9">
    <source>
        <dbReference type="EMBL" id="CAG8627372.1"/>
    </source>
</evidence>
<gene>
    <name evidence="9" type="ORF">DEBURN_LOCUS10622</name>
</gene>
<keyword evidence="4 8" id="KW-0812">Transmembrane</keyword>
<feature type="transmembrane region" description="Helical" evidence="8">
    <location>
        <begin position="261"/>
        <end position="280"/>
    </location>
</feature>
<evidence type="ECO:0000256" key="8">
    <source>
        <dbReference type="SAM" id="Phobius"/>
    </source>
</evidence>
<keyword evidence="3" id="KW-1003">Cell membrane</keyword>
<keyword evidence="6" id="KW-0406">Ion transport</keyword>
<evidence type="ECO:0000313" key="10">
    <source>
        <dbReference type="Proteomes" id="UP000789706"/>
    </source>
</evidence>
<organism evidence="9 10">
    <name type="scientific">Diversispora eburnea</name>
    <dbReference type="NCBI Taxonomy" id="1213867"/>
    <lineage>
        <taxon>Eukaryota</taxon>
        <taxon>Fungi</taxon>
        <taxon>Fungi incertae sedis</taxon>
        <taxon>Mucoromycota</taxon>
        <taxon>Glomeromycotina</taxon>
        <taxon>Glomeromycetes</taxon>
        <taxon>Diversisporales</taxon>
        <taxon>Diversisporaceae</taxon>
        <taxon>Diversispora</taxon>
    </lineage>
</organism>
<dbReference type="PANTHER" id="PTHR33281:SF19">
    <property type="entry name" value="VOLTAGE-DEPENDENT ANION CHANNEL-FORMING PROTEIN YNEE"/>
    <property type="match status" value="1"/>
</dbReference>
<dbReference type="GO" id="GO:0005254">
    <property type="term" value="F:chloride channel activity"/>
    <property type="evidence" value="ECO:0007669"/>
    <property type="project" value="InterPro"/>
</dbReference>
<dbReference type="PANTHER" id="PTHR33281">
    <property type="entry name" value="UPF0187 PROTEIN YNEE"/>
    <property type="match status" value="1"/>
</dbReference>
<accession>A0A9N9GV15</accession>
<dbReference type="EMBL" id="CAJVPK010003450">
    <property type="protein sequence ID" value="CAG8627372.1"/>
    <property type="molecule type" value="Genomic_DNA"/>
</dbReference>
<keyword evidence="7 8" id="KW-0472">Membrane</keyword>
<feature type="non-terminal residue" evidence="9">
    <location>
        <position position="350"/>
    </location>
</feature>
<dbReference type="Proteomes" id="UP000789706">
    <property type="component" value="Unassembled WGS sequence"/>
</dbReference>
<feature type="transmembrane region" description="Helical" evidence="8">
    <location>
        <begin position="50"/>
        <end position="68"/>
    </location>
</feature>
<sequence>MAMMKNVQVPTAFRWRGSVIPKVLLTSISITLLSVAVVLCYKKTEFKPSIPFSFITVLGFIVGLLLTYRTNTAYDRYWEGRRIWSTMVVSIRALARNIWVNMQLDSKKDIIEKKSAINLVLGFAIATKYYLRGKDGNSEDCKDLKHLISNITSQLPGWDQLEASTSREKKREEKSEKKPWFGARLFNKVFNRHHHHEEEKEIKNHNIPLELLFYLTSFFNDQPEDILDNPSRSICYTSMNSLTDCLTQFERILRTPIPKAYSIHLAQTVFIYCVTLPFQLVSFVDYWTIPIVFISCIVLLGVEGIGEEIENPFGLDDNDLDLDQFCIVLEKEINTITAHAIPNLEPTEEE</sequence>
<evidence type="ECO:0000256" key="4">
    <source>
        <dbReference type="ARBA" id="ARBA00022692"/>
    </source>
</evidence>
<keyword evidence="5 8" id="KW-1133">Transmembrane helix</keyword>
<evidence type="ECO:0000256" key="3">
    <source>
        <dbReference type="ARBA" id="ARBA00022475"/>
    </source>
</evidence>
<reference evidence="9" key="1">
    <citation type="submission" date="2021-06" db="EMBL/GenBank/DDBJ databases">
        <authorList>
            <person name="Kallberg Y."/>
            <person name="Tangrot J."/>
            <person name="Rosling A."/>
        </authorList>
    </citation>
    <scope>NUCLEOTIDE SEQUENCE</scope>
    <source>
        <strain evidence="9">AZ414A</strain>
    </source>
</reference>
<dbReference type="GO" id="GO:0005886">
    <property type="term" value="C:plasma membrane"/>
    <property type="evidence" value="ECO:0007669"/>
    <property type="project" value="UniProtKB-SubCell"/>
</dbReference>
<dbReference type="AlphaFoldDB" id="A0A9N9GV15"/>
<dbReference type="Pfam" id="PF25539">
    <property type="entry name" value="Bestrophin_2"/>
    <property type="match status" value="1"/>
</dbReference>
<evidence type="ECO:0000256" key="5">
    <source>
        <dbReference type="ARBA" id="ARBA00022989"/>
    </source>
</evidence>
<dbReference type="InterPro" id="IPR044669">
    <property type="entry name" value="YneE/VCCN1/2-like"/>
</dbReference>
<comment type="subcellular location">
    <subcellularLocation>
        <location evidence="1">Cell membrane</location>
        <topology evidence="1">Multi-pass membrane protein</topology>
    </subcellularLocation>
</comment>
<feature type="transmembrane region" description="Helical" evidence="8">
    <location>
        <begin position="286"/>
        <end position="305"/>
    </location>
</feature>
<evidence type="ECO:0000256" key="2">
    <source>
        <dbReference type="ARBA" id="ARBA00022448"/>
    </source>
</evidence>
<evidence type="ECO:0000256" key="1">
    <source>
        <dbReference type="ARBA" id="ARBA00004651"/>
    </source>
</evidence>